<evidence type="ECO:0000256" key="2">
    <source>
        <dbReference type="ARBA" id="ARBA00022448"/>
    </source>
</evidence>
<keyword evidence="4" id="KW-0547">Nucleotide-binding</keyword>
<keyword evidence="12" id="KW-1185">Reference proteome</keyword>
<keyword evidence="6 8" id="KW-1133">Transmembrane helix</keyword>
<protein>
    <submittedName>
        <fullName evidence="11">ABC membrane domain containing protein</fullName>
    </submittedName>
</protein>
<evidence type="ECO:0000259" key="10">
    <source>
        <dbReference type="PROSITE" id="PS50929"/>
    </source>
</evidence>
<dbReference type="Pfam" id="PF00005">
    <property type="entry name" value="ABC_tran"/>
    <property type="match status" value="1"/>
</dbReference>
<feature type="non-terminal residue" evidence="11">
    <location>
        <position position="1"/>
    </location>
</feature>
<evidence type="ECO:0000256" key="6">
    <source>
        <dbReference type="ARBA" id="ARBA00022989"/>
    </source>
</evidence>
<evidence type="ECO:0000256" key="1">
    <source>
        <dbReference type="ARBA" id="ARBA00004141"/>
    </source>
</evidence>
<comment type="subcellular location">
    <subcellularLocation>
        <location evidence="1">Membrane</location>
        <topology evidence="1">Multi-pass membrane protein</topology>
    </subcellularLocation>
</comment>
<dbReference type="InterPro" id="IPR027417">
    <property type="entry name" value="P-loop_NTPase"/>
</dbReference>
<dbReference type="InterPro" id="IPR011527">
    <property type="entry name" value="ABC1_TM_dom"/>
</dbReference>
<dbReference type="EMBL" id="QDEB01037901">
    <property type="protein sequence ID" value="RZC39045.1"/>
    <property type="molecule type" value="Genomic_DNA"/>
</dbReference>
<comment type="caution">
    <text evidence="11">The sequence shown here is derived from an EMBL/GenBank/DDBJ whole genome shotgun (WGS) entry which is preliminary data.</text>
</comment>
<feature type="transmembrane region" description="Helical" evidence="8">
    <location>
        <begin position="533"/>
        <end position="556"/>
    </location>
</feature>
<keyword evidence="7 8" id="KW-0472">Membrane</keyword>
<evidence type="ECO:0000256" key="8">
    <source>
        <dbReference type="SAM" id="Phobius"/>
    </source>
</evidence>
<dbReference type="SMART" id="SM00382">
    <property type="entry name" value="AAA"/>
    <property type="match status" value="1"/>
</dbReference>
<keyword evidence="2" id="KW-0813">Transport</keyword>
<evidence type="ECO:0000256" key="3">
    <source>
        <dbReference type="ARBA" id="ARBA00022692"/>
    </source>
</evidence>
<feature type="transmembrane region" description="Helical" evidence="8">
    <location>
        <begin position="441"/>
        <end position="465"/>
    </location>
</feature>
<feature type="transmembrane region" description="Helical" evidence="8">
    <location>
        <begin position="352"/>
        <end position="376"/>
    </location>
</feature>
<dbReference type="SUPFAM" id="SSF52540">
    <property type="entry name" value="P-loop containing nucleoside triphosphate hydrolases"/>
    <property type="match status" value="1"/>
</dbReference>
<keyword evidence="3 8" id="KW-0812">Transmembrane</keyword>
<dbReference type="InterPro" id="IPR050173">
    <property type="entry name" value="ABC_transporter_C-like"/>
</dbReference>
<evidence type="ECO:0000313" key="12">
    <source>
        <dbReference type="Proteomes" id="UP000292052"/>
    </source>
</evidence>
<dbReference type="PROSITE" id="PS50929">
    <property type="entry name" value="ABC_TM1F"/>
    <property type="match status" value="1"/>
</dbReference>
<evidence type="ECO:0000259" key="9">
    <source>
        <dbReference type="PROSITE" id="PS50893"/>
    </source>
</evidence>
<feature type="transmembrane region" description="Helical" evidence="8">
    <location>
        <begin position="562"/>
        <end position="585"/>
    </location>
</feature>
<feature type="domain" description="ABC transporter" evidence="9">
    <location>
        <begin position="81"/>
        <end position="300"/>
    </location>
</feature>
<dbReference type="GO" id="GO:0005524">
    <property type="term" value="F:ATP binding"/>
    <property type="evidence" value="ECO:0007669"/>
    <property type="project" value="UniProtKB-KW"/>
</dbReference>
<dbReference type="InterPro" id="IPR036640">
    <property type="entry name" value="ABC1_TM_sf"/>
</dbReference>
<dbReference type="GO" id="GO:0016887">
    <property type="term" value="F:ATP hydrolysis activity"/>
    <property type="evidence" value="ECO:0007669"/>
    <property type="project" value="InterPro"/>
</dbReference>
<feature type="domain" description="ABC transmembrane type-1" evidence="10">
    <location>
        <begin position="340"/>
        <end position="593"/>
    </location>
</feature>
<dbReference type="OrthoDB" id="6500128at2759"/>
<organism evidence="11 12">
    <name type="scientific">Asbolus verrucosus</name>
    <name type="common">Desert ironclad beetle</name>
    <dbReference type="NCBI Taxonomy" id="1661398"/>
    <lineage>
        <taxon>Eukaryota</taxon>
        <taxon>Metazoa</taxon>
        <taxon>Ecdysozoa</taxon>
        <taxon>Arthropoda</taxon>
        <taxon>Hexapoda</taxon>
        <taxon>Insecta</taxon>
        <taxon>Pterygota</taxon>
        <taxon>Neoptera</taxon>
        <taxon>Endopterygota</taxon>
        <taxon>Coleoptera</taxon>
        <taxon>Polyphaga</taxon>
        <taxon>Cucujiformia</taxon>
        <taxon>Tenebrionidae</taxon>
        <taxon>Pimeliinae</taxon>
        <taxon>Asbolus</taxon>
    </lineage>
</organism>
<dbReference type="PROSITE" id="PS50893">
    <property type="entry name" value="ABC_TRANSPORTER_2"/>
    <property type="match status" value="1"/>
</dbReference>
<feature type="non-terminal residue" evidence="11">
    <location>
        <position position="607"/>
    </location>
</feature>
<proteinExistence type="predicted"/>
<evidence type="ECO:0000256" key="7">
    <source>
        <dbReference type="ARBA" id="ARBA00023136"/>
    </source>
</evidence>
<feature type="transmembrane region" description="Helical" evidence="8">
    <location>
        <begin position="416"/>
        <end position="435"/>
    </location>
</feature>
<dbReference type="Pfam" id="PF00664">
    <property type="entry name" value="ABC_membrane"/>
    <property type="match status" value="1"/>
</dbReference>
<keyword evidence="5" id="KW-0067">ATP-binding</keyword>
<accession>A0A482W253</accession>
<dbReference type="CDD" id="cd18580">
    <property type="entry name" value="ABC_6TM_ABCC_D2"/>
    <property type="match status" value="1"/>
</dbReference>
<dbReference type="Gene3D" id="3.40.50.300">
    <property type="entry name" value="P-loop containing nucleotide triphosphate hydrolases"/>
    <property type="match status" value="1"/>
</dbReference>
<dbReference type="GO" id="GO:0016020">
    <property type="term" value="C:membrane"/>
    <property type="evidence" value="ECO:0007669"/>
    <property type="project" value="UniProtKB-SubCell"/>
</dbReference>
<reference evidence="11 12" key="1">
    <citation type="submission" date="2017-03" db="EMBL/GenBank/DDBJ databases">
        <title>Genome of the blue death feigning beetle - Asbolus verrucosus.</title>
        <authorList>
            <person name="Rider S.D."/>
        </authorList>
    </citation>
    <scope>NUCLEOTIDE SEQUENCE [LARGE SCALE GENOMIC DNA]</scope>
    <source>
        <strain evidence="11">Butters</strain>
        <tissue evidence="11">Head and leg muscle</tissue>
    </source>
</reference>
<dbReference type="GO" id="GO:0140359">
    <property type="term" value="F:ABC-type transporter activity"/>
    <property type="evidence" value="ECO:0007669"/>
    <property type="project" value="InterPro"/>
</dbReference>
<dbReference type="InterPro" id="IPR044726">
    <property type="entry name" value="ABCC_6TM_D2"/>
</dbReference>
<dbReference type="InterPro" id="IPR003439">
    <property type="entry name" value="ABC_transporter-like_ATP-bd"/>
</dbReference>
<dbReference type="STRING" id="1661398.A0A482W253"/>
<evidence type="ECO:0000256" key="4">
    <source>
        <dbReference type="ARBA" id="ARBA00022741"/>
    </source>
</evidence>
<evidence type="ECO:0000313" key="11">
    <source>
        <dbReference type="EMBL" id="RZC39045.1"/>
    </source>
</evidence>
<dbReference type="Gene3D" id="1.20.1560.10">
    <property type="entry name" value="ABC transporter type 1, transmembrane domain"/>
    <property type="match status" value="1"/>
</dbReference>
<gene>
    <name evidence="11" type="ORF">BDFB_013295</name>
</gene>
<name>A0A482W253_ASBVE</name>
<dbReference type="PANTHER" id="PTHR24223">
    <property type="entry name" value="ATP-BINDING CASSETTE SUB-FAMILY C"/>
    <property type="match status" value="1"/>
</dbReference>
<dbReference type="Proteomes" id="UP000292052">
    <property type="component" value="Unassembled WGS sequence"/>
</dbReference>
<sequence length="607" mass="68610">VIALYISLITYFKFGGNLTGEVVYFTVNCYNIIERSLGTQFLKGLYFGAELIPCVKRIEILLAALEVDSKPENNGRMLPKISFNNKLLGSGSKKVFQNINLEIERGLTLISGDINSGKSFLLKIILQECNPNTSILHVKGSVSYASQKPWLFPSTIRQNIVFGEKFDETRYQRVLQVCALTYDLELFDSGDLTIVEDGGLNFSKGQQIRINLARAVYREREIYLLDDFITALDVEVGVFIFRECIQKFLRNKLVIFVTNNTSYERYAHKIIVMKDGEIQSVTNNPEITESHILEEEDNYSPETISCCGNTEDENTEDSLLITEKERMLNLTSDSTTNKSDHIELNISRNNMLFVYSGIIMALLAGSLTIVSSALLFSRKVSINLHQKMLSSVLNARIQFFDKHFIGNILNRFSRDFIIIDEVLSVAFIQILSIIVKIVSLLIVICTINITFLIPTVIIVAMLIALRKFYLITSRNLRRLEAAVRSPLVGHINATLEGLTTIRTAGVQNILTDEFHKHQNVYTSASYTIQCCMFAFIFITEIFCIIFVAVIIIRIVITADGKHLSGYVGLAISFAMQVTGIFQIGIRQWAGIENHMTSVERVLQYTDF</sequence>
<dbReference type="PANTHER" id="PTHR24223:SF448">
    <property type="entry name" value="FI20146P1-RELATED"/>
    <property type="match status" value="1"/>
</dbReference>
<dbReference type="AlphaFoldDB" id="A0A482W253"/>
<dbReference type="InterPro" id="IPR003593">
    <property type="entry name" value="AAA+_ATPase"/>
</dbReference>
<evidence type="ECO:0000256" key="5">
    <source>
        <dbReference type="ARBA" id="ARBA00022840"/>
    </source>
</evidence>
<dbReference type="SUPFAM" id="SSF90123">
    <property type="entry name" value="ABC transporter transmembrane region"/>
    <property type="match status" value="1"/>
</dbReference>